<sequence>MASGDDISPFAVQVDDDGMQAENAHDTRNFHLIEAAASTINSKQNGPGAESTPWLAVEDDFLDEMRRSEINGASAGDHSTQTSDAEMNAISMSNLYDRDFQEMNTDKYSESSWCASEPFFNPMNDTGDSPPKPCNCNSTSPPKPVSNNNQRDCYFAPANPCGCGSVNNSLYFADGKRSIDFVLAWNPDEDESVERTNAKKREVFEANLVKEGLELERETLDNDLTFVKIHAPFEVLRRYSEILKLRMPMKESLCQVDKNEGTSVLSNAAQFISDKIPGFLGVRKTTNSVFNQLKCAWMHLLKYILVDEQNFPKRSHRFTAVYSRDKEYLFDLQQACFFTAAIRSRIVQFILDRKKFTLKPSDDFAFGIERLISEEVYLAAYPLHDGDIDAPGSMRYLLYSEWASIRRWYRYQPLDYVKEYFGVKIGLYFAWLGYYTYMLLLASIVGLICFIVSYLTLDQNRPSHDICKAPDDIKMCPLCDHWCDYWDLKETCIYSRITYLIDNPTTVFFAVFMSFWAALFLELWKRYSAEITHRWDLTGFDTYEEHPRPQYLARLANVKKVRIDYVTNTREPHPPFWRMKLPATVFSFSVVILLVLLALAAVLAVVLYRMSMLAALSVYGDKVTTSWALLFTTATAASINLCLIFVFNWMYTYLAEYLTELELLRTQTEFDDSLTLKIYLLQFVNYYASIFYIAFFKGKFIGHPGKYNRFLDYRQEECGFGSCLMELCIQLAIIMIGKQAMNSILEMIIPMFFKWLNVMRVRYFNRKTRSAKGKDERWLNDLKLVEWGSRSLFPEYLEMVLQYGFVTIFVAAFPLAPLFALLNNILEMRLDGRKLLTFHRRPVSQRVRDIGIWYRILDSIGKLSVITNGFIIAFTSDFVPRLVYRLAVSEDGSLAGYLNYTLAYFDTKDLQRGSEPVYSRQNVSICRYPDFREPPWSPNKYERTAMYWIIFAARLGFVVVFENVVAVVMIFVKWCIPDKSAKLRDQIRRETYITNEIIIKQEALRARSGKDSQDSQYYATVENEPNQEFIGTERLLTEQQLSESQLDLRNIADGGEPNTIFDRKRNFSNKSEDCPPAAV</sequence>
<name>A0A7R8V4Z5_HERIL</name>
<evidence type="ECO:0000256" key="5">
    <source>
        <dbReference type="ARBA" id="ARBA00022989"/>
    </source>
</evidence>
<organism evidence="12 13">
    <name type="scientific">Hermetia illucens</name>
    <name type="common">Black soldier fly</name>
    <dbReference type="NCBI Taxonomy" id="343691"/>
    <lineage>
        <taxon>Eukaryota</taxon>
        <taxon>Metazoa</taxon>
        <taxon>Ecdysozoa</taxon>
        <taxon>Arthropoda</taxon>
        <taxon>Hexapoda</taxon>
        <taxon>Insecta</taxon>
        <taxon>Pterygota</taxon>
        <taxon>Neoptera</taxon>
        <taxon>Endopterygota</taxon>
        <taxon>Diptera</taxon>
        <taxon>Brachycera</taxon>
        <taxon>Stratiomyomorpha</taxon>
        <taxon>Stratiomyidae</taxon>
        <taxon>Hermetiinae</taxon>
        <taxon>Hermetia</taxon>
    </lineage>
</organism>
<dbReference type="InterPro" id="IPR032394">
    <property type="entry name" value="Anoct_dimer"/>
</dbReference>
<feature type="transmembrane region" description="Helical" evidence="8">
    <location>
        <begin position="945"/>
        <end position="972"/>
    </location>
</feature>
<evidence type="ECO:0000256" key="8">
    <source>
        <dbReference type="RuleBase" id="RU280814"/>
    </source>
</evidence>
<feature type="transmembrane region" description="Helical" evidence="8">
    <location>
        <begin position="800"/>
        <end position="822"/>
    </location>
</feature>
<dbReference type="PANTHER" id="PTHR12308">
    <property type="entry name" value="ANOCTAMIN"/>
    <property type="match status" value="1"/>
</dbReference>
<dbReference type="EMBL" id="LR899014">
    <property type="protein sequence ID" value="CAD7092966.1"/>
    <property type="molecule type" value="Genomic_DNA"/>
</dbReference>
<feature type="domain" description="Anoctamin transmembrane" evidence="10">
    <location>
        <begin position="417"/>
        <end position="990"/>
    </location>
</feature>
<evidence type="ECO:0000256" key="1">
    <source>
        <dbReference type="ARBA" id="ARBA00004651"/>
    </source>
</evidence>
<dbReference type="FunCoup" id="A0A7R8V4Z5">
    <property type="interactions" value="227"/>
</dbReference>
<keyword evidence="13" id="KW-1185">Reference proteome</keyword>
<evidence type="ECO:0000256" key="7">
    <source>
        <dbReference type="ARBA" id="ARBA00023180"/>
    </source>
</evidence>
<dbReference type="InterPro" id="IPR007632">
    <property type="entry name" value="Anoctamin"/>
</dbReference>
<dbReference type="OrthoDB" id="296386at2759"/>
<dbReference type="InParanoid" id="A0A7R8V4Z5"/>
<dbReference type="AlphaFoldDB" id="A0A7R8V4Z5"/>
<keyword evidence="4 8" id="KW-0812">Transmembrane</keyword>
<feature type="transmembrane region" description="Helical" evidence="8">
    <location>
        <begin position="434"/>
        <end position="457"/>
    </location>
</feature>
<keyword evidence="7" id="KW-0325">Glycoprotein</keyword>
<evidence type="ECO:0000259" key="11">
    <source>
        <dbReference type="Pfam" id="PF16178"/>
    </source>
</evidence>
<protein>
    <recommendedName>
        <fullName evidence="8">Anoctamin</fullName>
    </recommendedName>
</protein>
<proteinExistence type="inferred from homology"/>
<feature type="domain" description="Anoctamin dimerisation" evidence="11">
    <location>
        <begin position="171"/>
        <end position="414"/>
    </location>
</feature>
<feature type="transmembrane region" description="Helical" evidence="8">
    <location>
        <begin position="629"/>
        <end position="654"/>
    </location>
</feature>
<evidence type="ECO:0000313" key="13">
    <source>
        <dbReference type="Proteomes" id="UP000594454"/>
    </source>
</evidence>
<dbReference type="Pfam" id="PF04547">
    <property type="entry name" value="Anoctamin"/>
    <property type="match status" value="1"/>
</dbReference>
<accession>A0A7R8V4Z5</accession>
<reference evidence="12 13" key="1">
    <citation type="submission" date="2020-11" db="EMBL/GenBank/DDBJ databases">
        <authorList>
            <person name="Wallbank WR R."/>
            <person name="Pardo Diaz C."/>
            <person name="Kozak K."/>
            <person name="Martin S."/>
            <person name="Jiggins C."/>
            <person name="Moest M."/>
            <person name="Warren A I."/>
            <person name="Generalovic N T."/>
            <person name="Byers J.R.P. K."/>
            <person name="Montejo-Kovacevich G."/>
            <person name="Yen C E."/>
        </authorList>
    </citation>
    <scope>NUCLEOTIDE SEQUENCE [LARGE SCALE GENOMIC DNA]</scope>
</reference>
<evidence type="ECO:0000256" key="2">
    <source>
        <dbReference type="ARBA" id="ARBA00009671"/>
    </source>
</evidence>
<dbReference type="InterPro" id="IPR049452">
    <property type="entry name" value="Anoctamin_TM"/>
</dbReference>
<dbReference type="GO" id="GO:0046983">
    <property type="term" value="F:protein dimerization activity"/>
    <property type="evidence" value="ECO:0007669"/>
    <property type="project" value="InterPro"/>
</dbReference>
<keyword evidence="5 8" id="KW-1133">Transmembrane helix</keyword>
<dbReference type="Proteomes" id="UP000594454">
    <property type="component" value="Chromosome 6"/>
</dbReference>
<feature type="region of interest" description="Disordered" evidence="9">
    <location>
        <begin position="1048"/>
        <end position="1079"/>
    </location>
</feature>
<feature type="transmembrane region" description="Helical" evidence="8">
    <location>
        <begin position="506"/>
        <end position="524"/>
    </location>
</feature>
<evidence type="ECO:0000256" key="4">
    <source>
        <dbReference type="ARBA" id="ARBA00022692"/>
    </source>
</evidence>
<keyword evidence="3" id="KW-1003">Cell membrane</keyword>
<keyword evidence="6 8" id="KW-0472">Membrane</keyword>
<dbReference type="GO" id="GO:0005886">
    <property type="term" value="C:plasma membrane"/>
    <property type="evidence" value="ECO:0007669"/>
    <property type="project" value="UniProtKB-SubCell"/>
</dbReference>
<evidence type="ECO:0000256" key="9">
    <source>
        <dbReference type="SAM" id="MobiDB-lite"/>
    </source>
</evidence>
<dbReference type="GO" id="GO:0005254">
    <property type="term" value="F:chloride channel activity"/>
    <property type="evidence" value="ECO:0007669"/>
    <property type="project" value="TreeGrafter"/>
</dbReference>
<evidence type="ECO:0000256" key="6">
    <source>
        <dbReference type="ARBA" id="ARBA00023136"/>
    </source>
</evidence>
<feature type="transmembrane region" description="Helical" evidence="8">
    <location>
        <begin position="585"/>
        <end position="608"/>
    </location>
</feature>
<evidence type="ECO:0000313" key="12">
    <source>
        <dbReference type="EMBL" id="CAD7092966.1"/>
    </source>
</evidence>
<gene>
    <name evidence="12" type="ORF">HERILL_LOCUS15284</name>
</gene>
<feature type="transmembrane region" description="Helical" evidence="8">
    <location>
        <begin position="717"/>
        <end position="737"/>
    </location>
</feature>
<feature type="compositionally biased region" description="Basic and acidic residues" evidence="9">
    <location>
        <begin position="1061"/>
        <end position="1073"/>
    </location>
</feature>
<evidence type="ECO:0000256" key="3">
    <source>
        <dbReference type="ARBA" id="ARBA00022475"/>
    </source>
</evidence>
<dbReference type="Pfam" id="PF16178">
    <property type="entry name" value="Anoct_dimer"/>
    <property type="match status" value="1"/>
</dbReference>
<dbReference type="PANTHER" id="PTHR12308:SF83">
    <property type="entry name" value="ANOCTAMIN"/>
    <property type="match status" value="1"/>
</dbReference>
<evidence type="ECO:0000259" key="10">
    <source>
        <dbReference type="Pfam" id="PF04547"/>
    </source>
</evidence>
<feature type="transmembrane region" description="Helical" evidence="8">
    <location>
        <begin position="674"/>
        <end position="696"/>
    </location>
</feature>
<comment type="similarity">
    <text evidence="2 8">Belongs to the anoctamin family.</text>
</comment>
<comment type="subcellular location">
    <subcellularLocation>
        <location evidence="1">Cell membrane</location>
        <topology evidence="1">Multi-pass membrane protein</topology>
    </subcellularLocation>
    <subcellularLocation>
        <location evidence="8">Membrane</location>
        <topology evidence="8">Multi-pass membrane protein</topology>
    </subcellularLocation>
</comment>